<dbReference type="InterPro" id="IPR003163">
    <property type="entry name" value="Tscrpt_reg_HTH_APSES-type"/>
</dbReference>
<accession>R7YZY5</accession>
<sequence>MMKIQALLNPLASERDEHQQTESPVPRSIPRSSPVPRSVPRSPTTSTSRSYTPSNSASTRQKVSKDAAVFVKGKFRGEINYPPYEAEDDEELAAKQKEHQIHPMGSIADYCRHIPYNSEKKDFLMKTGREGFDVFQYTFKVHGDDKEYVVMWDYNIGLVRITPFFKCCRYSKTTPARVLNLNPGLRDITHSITGGALVAQGYWMPYSAAKAVAATFCHSIRYALTPIFGKDFANICTPPSDASFASFRIDAEIVRRCAAEANRWRLMGVGEARQTPARSTPCALQTPRSAYSGSDWSPKPLRPRVAKVTDVESGYGTDTDQSENYECSPCTIPKSRGWTSVNRSESPKAARDAAAQGLSMLCEPTPYLSSVPGSCGGKRTLAELEGDDADDVVPSIEEVGTQPTSMRPSLISIVETGAANILMCLRDDADAALPDSHRDKRARRASA</sequence>
<feature type="compositionally biased region" description="Low complexity" evidence="1">
    <location>
        <begin position="23"/>
        <end position="59"/>
    </location>
</feature>
<dbReference type="InterPro" id="IPR051642">
    <property type="entry name" value="SWI6-like"/>
</dbReference>
<dbReference type="RefSeq" id="XP_007782827.1">
    <property type="nucleotide sequence ID" value="XM_007784637.1"/>
</dbReference>
<dbReference type="GO" id="GO:0033309">
    <property type="term" value="C:SBF transcription complex"/>
    <property type="evidence" value="ECO:0007669"/>
    <property type="project" value="TreeGrafter"/>
</dbReference>
<reference evidence="4" key="1">
    <citation type="submission" date="2012-06" db="EMBL/GenBank/DDBJ databases">
        <title>The genome sequence of Coniosporium apollinis CBS 100218.</title>
        <authorList>
            <consortium name="The Broad Institute Genome Sequencing Platform"/>
            <person name="Cuomo C."/>
            <person name="Gorbushina A."/>
            <person name="Noack S."/>
            <person name="Walker B."/>
            <person name="Young S.K."/>
            <person name="Zeng Q."/>
            <person name="Gargeya S."/>
            <person name="Fitzgerald M."/>
            <person name="Haas B."/>
            <person name="Abouelleil A."/>
            <person name="Alvarado L."/>
            <person name="Arachchi H.M."/>
            <person name="Berlin A.M."/>
            <person name="Chapman S.B."/>
            <person name="Goldberg J."/>
            <person name="Griggs A."/>
            <person name="Gujja S."/>
            <person name="Hansen M."/>
            <person name="Howarth C."/>
            <person name="Imamovic A."/>
            <person name="Larimer J."/>
            <person name="McCowan C."/>
            <person name="Montmayeur A."/>
            <person name="Murphy C."/>
            <person name="Neiman D."/>
            <person name="Pearson M."/>
            <person name="Priest M."/>
            <person name="Roberts A."/>
            <person name="Saif S."/>
            <person name="Shea T."/>
            <person name="Sisk P."/>
            <person name="Sykes S."/>
            <person name="Wortman J."/>
            <person name="Nusbaum C."/>
            <person name="Birren B."/>
        </authorList>
    </citation>
    <scope>NUCLEOTIDE SEQUENCE [LARGE SCALE GENOMIC DNA]</scope>
    <source>
        <strain evidence="4">CBS 100218</strain>
    </source>
</reference>
<dbReference type="HOGENOM" id="CLU_027582_3_0_1"/>
<dbReference type="InterPro" id="IPR036887">
    <property type="entry name" value="HTH_APSES_sf"/>
</dbReference>
<dbReference type="eggNOG" id="ENOG502S1IW">
    <property type="taxonomic scope" value="Eukaryota"/>
</dbReference>
<dbReference type="PANTHER" id="PTHR43828">
    <property type="entry name" value="ASPARAGINASE"/>
    <property type="match status" value="1"/>
</dbReference>
<dbReference type="EMBL" id="JH767588">
    <property type="protein sequence ID" value="EON67510.1"/>
    <property type="molecule type" value="Genomic_DNA"/>
</dbReference>
<evidence type="ECO:0000256" key="1">
    <source>
        <dbReference type="SAM" id="MobiDB-lite"/>
    </source>
</evidence>
<feature type="region of interest" description="Disordered" evidence="1">
    <location>
        <begin position="1"/>
        <end position="63"/>
    </location>
</feature>
<evidence type="ECO:0000259" key="2">
    <source>
        <dbReference type="PROSITE" id="PS51299"/>
    </source>
</evidence>
<keyword evidence="4" id="KW-1185">Reference proteome</keyword>
<organism evidence="3 4">
    <name type="scientific">Coniosporium apollinis (strain CBS 100218)</name>
    <name type="common">Rock-inhabiting black yeast</name>
    <dbReference type="NCBI Taxonomy" id="1168221"/>
    <lineage>
        <taxon>Eukaryota</taxon>
        <taxon>Fungi</taxon>
        <taxon>Dikarya</taxon>
        <taxon>Ascomycota</taxon>
        <taxon>Pezizomycotina</taxon>
        <taxon>Dothideomycetes</taxon>
        <taxon>Dothideomycetes incertae sedis</taxon>
        <taxon>Coniosporium</taxon>
    </lineage>
</organism>
<feature type="domain" description="HTH APSES-type" evidence="2">
    <location>
        <begin position="121"/>
        <end position="239"/>
    </location>
</feature>
<dbReference type="SUPFAM" id="SSF54616">
    <property type="entry name" value="DNA-binding domain of Mlu1-box binding protein MBP1"/>
    <property type="match status" value="1"/>
</dbReference>
<feature type="compositionally biased region" description="Polar residues" evidence="1">
    <location>
        <begin position="277"/>
        <end position="295"/>
    </location>
</feature>
<feature type="region of interest" description="Disordered" evidence="1">
    <location>
        <begin position="277"/>
        <end position="296"/>
    </location>
</feature>
<dbReference type="PANTHER" id="PTHR43828:SF5">
    <property type="entry name" value="TRANSCRIPTIONAL REPRESSOR XBP1"/>
    <property type="match status" value="1"/>
</dbReference>
<dbReference type="PROSITE" id="PS51299">
    <property type="entry name" value="HTH_APSES"/>
    <property type="match status" value="1"/>
</dbReference>
<dbReference type="STRING" id="1168221.R7YZY5"/>
<dbReference type="GO" id="GO:0030907">
    <property type="term" value="C:MBF transcription complex"/>
    <property type="evidence" value="ECO:0007669"/>
    <property type="project" value="TreeGrafter"/>
</dbReference>
<dbReference type="GeneID" id="19904189"/>
<dbReference type="GO" id="GO:0003677">
    <property type="term" value="F:DNA binding"/>
    <property type="evidence" value="ECO:0007669"/>
    <property type="project" value="InterPro"/>
</dbReference>
<protein>
    <recommendedName>
        <fullName evidence="2">HTH APSES-type domain-containing protein</fullName>
    </recommendedName>
</protein>
<dbReference type="AlphaFoldDB" id="R7YZY5"/>
<name>R7YZY5_CONA1</name>
<evidence type="ECO:0000313" key="4">
    <source>
        <dbReference type="Proteomes" id="UP000016924"/>
    </source>
</evidence>
<evidence type="ECO:0000313" key="3">
    <source>
        <dbReference type="EMBL" id="EON67510.1"/>
    </source>
</evidence>
<proteinExistence type="predicted"/>
<dbReference type="Proteomes" id="UP000016924">
    <property type="component" value="Unassembled WGS sequence"/>
</dbReference>
<gene>
    <name evidence="3" type="ORF">W97_06878</name>
</gene>
<dbReference type="OMA" id="FQIYPLG"/>
<dbReference type="GO" id="GO:0000981">
    <property type="term" value="F:DNA-binding transcription factor activity, RNA polymerase II-specific"/>
    <property type="evidence" value="ECO:0007669"/>
    <property type="project" value="UniProtKB-ARBA"/>
</dbReference>
<dbReference type="OrthoDB" id="5562739at2759"/>
<dbReference type="Gene3D" id="3.10.260.10">
    <property type="entry name" value="Transcription regulator HTH, APSES-type DNA-binding domain"/>
    <property type="match status" value="1"/>
</dbReference>